<dbReference type="RefSeq" id="WP_013134150.1">
    <property type="nucleotide sequence ID" value="NC_014166.1"/>
</dbReference>
<reference evidence="3 4" key="1">
    <citation type="journal article" date="2010" name="Stand. Genomic Sci.">
        <title>Complete genome sequence of Arcobacter nitrofigilis type strain (CI).</title>
        <authorList>
            <person name="Pati A."/>
            <person name="Gronow S."/>
            <person name="Lapidus A."/>
            <person name="Copeland A."/>
            <person name="Glavina Del Rio T."/>
            <person name="Nolan M."/>
            <person name="Lucas S."/>
            <person name="Tice H."/>
            <person name="Cheng J.F."/>
            <person name="Han C."/>
            <person name="Chertkov O."/>
            <person name="Bruce D."/>
            <person name="Tapia R."/>
            <person name="Goodwin L."/>
            <person name="Pitluck S."/>
            <person name="Liolios K."/>
            <person name="Ivanova N."/>
            <person name="Mavromatis K."/>
            <person name="Chen A."/>
            <person name="Palaniappan K."/>
            <person name="Land M."/>
            <person name="Hauser L."/>
            <person name="Chang Y.J."/>
            <person name="Jeffries C.D."/>
            <person name="Detter J.C."/>
            <person name="Rohde M."/>
            <person name="Goker M."/>
            <person name="Bristow J."/>
            <person name="Eisen J.A."/>
            <person name="Markowitz V."/>
            <person name="Hugenholtz P."/>
            <person name="Klenk H.P."/>
            <person name="Kyrpides N.C."/>
        </authorList>
    </citation>
    <scope>NUCLEOTIDE SEQUENCE [LARGE SCALE GENOMIC DNA]</scope>
    <source>
        <strain evidence="4">ATCC 33309 / DSM 7299 / CCUG 15893 / LMG 7604 / NCTC 12251 / CI</strain>
    </source>
</reference>
<dbReference type="Pfam" id="PF07331">
    <property type="entry name" value="TctB"/>
    <property type="match status" value="1"/>
</dbReference>
<sequence length="157" mass="17526">MIKKIYLEIILSISLIIICLAGLIFEVSTYSGTSSIMPYGVLTIACVLSFFWLIQSILGLKKPQLLVENVFQDSIEGKRFFIFFCITLIYVIGITLIGFFTATIIAIPIISISMEYRSLLGIATTTILFTAIIFIVFSLFLKVPLPLEIWNKLLGAS</sequence>
<feature type="transmembrane region" description="Helical" evidence="1">
    <location>
        <begin position="119"/>
        <end position="141"/>
    </location>
</feature>
<feature type="transmembrane region" description="Helical" evidence="1">
    <location>
        <begin position="6"/>
        <end position="27"/>
    </location>
</feature>
<accession>D5V543</accession>
<feature type="transmembrane region" description="Helical" evidence="1">
    <location>
        <begin position="39"/>
        <end position="60"/>
    </location>
</feature>
<protein>
    <recommendedName>
        <fullName evidence="2">DUF1468 domain-containing protein</fullName>
    </recommendedName>
</protein>
<organism evidence="3 4">
    <name type="scientific">Arcobacter nitrofigilis (strain ATCC 33309 / DSM 7299 / CCUG 15893 / LMG 7604 / NCTC 12251 / CI)</name>
    <name type="common">Campylobacter nitrofigilis</name>
    <dbReference type="NCBI Taxonomy" id="572480"/>
    <lineage>
        <taxon>Bacteria</taxon>
        <taxon>Pseudomonadati</taxon>
        <taxon>Campylobacterota</taxon>
        <taxon>Epsilonproteobacteria</taxon>
        <taxon>Campylobacterales</taxon>
        <taxon>Arcobacteraceae</taxon>
        <taxon>Arcobacter</taxon>
    </lineage>
</organism>
<evidence type="ECO:0000256" key="1">
    <source>
        <dbReference type="SAM" id="Phobius"/>
    </source>
</evidence>
<dbReference type="OrthoDB" id="7889150at2"/>
<evidence type="ECO:0000259" key="2">
    <source>
        <dbReference type="Pfam" id="PF07331"/>
    </source>
</evidence>
<keyword evidence="1" id="KW-0472">Membrane</keyword>
<evidence type="ECO:0000313" key="3">
    <source>
        <dbReference type="EMBL" id="ADG92005.1"/>
    </source>
</evidence>
<feature type="domain" description="DUF1468" evidence="2">
    <location>
        <begin position="13"/>
        <end position="146"/>
    </location>
</feature>
<dbReference type="HOGENOM" id="CLU_1674304_0_0_7"/>
<dbReference type="InterPro" id="IPR009936">
    <property type="entry name" value="DUF1468"/>
</dbReference>
<keyword evidence="1" id="KW-0812">Transmembrane</keyword>
<dbReference type="EMBL" id="CP001999">
    <property type="protein sequence ID" value="ADG92005.1"/>
    <property type="molecule type" value="Genomic_DNA"/>
</dbReference>
<proteinExistence type="predicted"/>
<dbReference type="AlphaFoldDB" id="D5V543"/>
<dbReference type="STRING" id="572480.Arnit_0339"/>
<dbReference type="KEGG" id="ant:Arnit_0339"/>
<keyword evidence="1" id="KW-1133">Transmembrane helix</keyword>
<gene>
    <name evidence="3" type="ordered locus">Arnit_0339</name>
</gene>
<evidence type="ECO:0000313" key="4">
    <source>
        <dbReference type="Proteomes" id="UP000000939"/>
    </source>
</evidence>
<name>D5V543_ARCNC</name>
<feature type="transmembrane region" description="Helical" evidence="1">
    <location>
        <begin position="80"/>
        <end position="107"/>
    </location>
</feature>
<keyword evidence="4" id="KW-1185">Reference proteome</keyword>
<dbReference type="Proteomes" id="UP000000939">
    <property type="component" value="Chromosome"/>
</dbReference>